<dbReference type="PIRSF" id="PIRSF006487">
    <property type="entry name" value="GcvT"/>
    <property type="match status" value="1"/>
</dbReference>
<dbReference type="SUPFAM" id="SSF103025">
    <property type="entry name" value="Folate-binding domain"/>
    <property type="match status" value="1"/>
</dbReference>
<name>A0A1X7VB39_AMPQE</name>
<evidence type="ECO:0000313" key="11">
    <source>
        <dbReference type="EnsemblMetazoa" id="Aqu2.1.37515_001"/>
    </source>
</evidence>
<dbReference type="STRING" id="400682.A0A1X7VB39"/>
<dbReference type="GO" id="GO:0004047">
    <property type="term" value="F:aminomethyltransferase activity"/>
    <property type="evidence" value="ECO:0007669"/>
    <property type="project" value="UniProtKB-EC"/>
</dbReference>
<dbReference type="GO" id="GO:0005960">
    <property type="term" value="C:glycine cleavage complex"/>
    <property type="evidence" value="ECO:0007669"/>
    <property type="project" value="InterPro"/>
</dbReference>
<sequence length="407" mass="44091">MATVSIFLRSAFLSSSRATAVRANASFCAKKFSTAEDLKKTPLFDFHLSNGGKMVPFAGWSMPVQYSDLSVINSSLHTRSSSSLFDVSHMLQTQVTGKGAEKFLEYLTVANLANLKNGNAVLSMFTIAQGGIIDDCIITRTGPQSFFVVSNAGRADVINEHLQTQLREFGDDKVVLTSLSERALVALQGPKSASVLQEGVKGDLSQLKFMSSALMSLFGIPDCRVSRCGYTGEDGFEISVPSTDVIQLVDTLLAADPVKLAGLGARDVLRLEAGLCLYGNDISEETTPIEASLAWCIDKTRRKDGNFLGAGPILQQLKDKPSKRRVGLELKSGPPAREGCQVIDSDGLKIGYITSGTPSPTLQYNIAMAYLPRQFCKIGTVVNVQIRKHTVNGRVVKMPFVPSRYYI</sequence>
<evidence type="ECO:0000256" key="6">
    <source>
        <dbReference type="ARBA" id="ARBA00047665"/>
    </source>
</evidence>
<evidence type="ECO:0000256" key="2">
    <source>
        <dbReference type="ARBA" id="ARBA00012616"/>
    </source>
</evidence>
<accession>A0A1X7VB39</accession>
<dbReference type="Gene3D" id="3.30.1360.120">
    <property type="entry name" value="Probable tRNA modification gtpase trme, domain 1"/>
    <property type="match status" value="1"/>
</dbReference>
<protein>
    <recommendedName>
        <fullName evidence="2 8">Aminomethyltransferase</fullName>
        <ecNumber evidence="2 8">2.1.2.10</ecNumber>
    </recommendedName>
    <alternativeName>
        <fullName evidence="5 8">Glycine cleavage system T protein</fullName>
    </alternativeName>
</protein>
<organism evidence="11">
    <name type="scientific">Amphimedon queenslandica</name>
    <name type="common">Sponge</name>
    <dbReference type="NCBI Taxonomy" id="400682"/>
    <lineage>
        <taxon>Eukaryota</taxon>
        <taxon>Metazoa</taxon>
        <taxon>Porifera</taxon>
        <taxon>Demospongiae</taxon>
        <taxon>Heteroscleromorpha</taxon>
        <taxon>Haplosclerida</taxon>
        <taxon>Niphatidae</taxon>
        <taxon>Amphimedon</taxon>
    </lineage>
</organism>
<dbReference type="EnsemblMetazoa" id="XM_003384916.3">
    <property type="protein sequence ID" value="XP_003384964.1"/>
    <property type="gene ID" value="LOC100639980"/>
</dbReference>
<dbReference type="InterPro" id="IPR027266">
    <property type="entry name" value="TrmE/GcvT-like"/>
</dbReference>
<dbReference type="eggNOG" id="KOG2770">
    <property type="taxonomic scope" value="Eukaryota"/>
</dbReference>
<dbReference type="PANTHER" id="PTHR43757">
    <property type="entry name" value="AMINOMETHYLTRANSFERASE"/>
    <property type="match status" value="1"/>
</dbReference>
<comment type="catalytic activity">
    <reaction evidence="6 8">
        <text>N(6)-[(R)-S(8)-aminomethyldihydrolipoyl]-L-lysyl-[protein] + (6S)-5,6,7,8-tetrahydrofolate = N(6)-[(R)-dihydrolipoyl]-L-lysyl-[protein] + (6R)-5,10-methylene-5,6,7,8-tetrahydrofolate + NH4(+)</text>
        <dbReference type="Rhea" id="RHEA:16945"/>
        <dbReference type="Rhea" id="RHEA-COMP:10475"/>
        <dbReference type="Rhea" id="RHEA-COMP:10492"/>
        <dbReference type="ChEBI" id="CHEBI:15636"/>
        <dbReference type="ChEBI" id="CHEBI:28938"/>
        <dbReference type="ChEBI" id="CHEBI:57453"/>
        <dbReference type="ChEBI" id="CHEBI:83100"/>
        <dbReference type="ChEBI" id="CHEBI:83143"/>
        <dbReference type="EC" id="2.1.2.10"/>
    </reaction>
</comment>
<evidence type="ECO:0000256" key="5">
    <source>
        <dbReference type="ARBA" id="ARBA00031395"/>
    </source>
</evidence>
<comment type="subunit">
    <text evidence="8">The glycine cleavage system is composed of four proteins: P, T, L and H.</text>
</comment>
<keyword evidence="4 8" id="KW-0808">Transferase</keyword>
<keyword evidence="8" id="KW-0496">Mitochondrion</keyword>
<reference evidence="11" key="2">
    <citation type="submission" date="2017-05" db="UniProtKB">
        <authorList>
            <consortium name="EnsemblMetazoa"/>
        </authorList>
    </citation>
    <scope>IDENTIFICATION</scope>
</reference>
<dbReference type="AlphaFoldDB" id="A0A1X7VB39"/>
<dbReference type="InterPro" id="IPR013977">
    <property type="entry name" value="GcvT_C"/>
</dbReference>
<dbReference type="EnsemblMetazoa" id="Aqu2.1.37515_001">
    <property type="protein sequence ID" value="Aqu2.1.37515_001"/>
    <property type="gene ID" value="Aqu2.1.37515"/>
</dbReference>
<feature type="binding site" evidence="7">
    <location>
        <position position="237"/>
    </location>
    <ligand>
        <name>substrate</name>
    </ligand>
</feature>
<dbReference type="FunFam" id="3.30.70.1400:FF:000001">
    <property type="entry name" value="Aminomethyltransferase"/>
    <property type="match status" value="1"/>
</dbReference>
<dbReference type="Gene3D" id="2.40.30.110">
    <property type="entry name" value="Aminomethyltransferase beta-barrel domains"/>
    <property type="match status" value="1"/>
</dbReference>
<comment type="subcellular location">
    <subcellularLocation>
        <location evidence="8">Mitochondrion</location>
    </subcellularLocation>
</comment>
<proteinExistence type="inferred from homology"/>
<dbReference type="InterPro" id="IPR006223">
    <property type="entry name" value="GcvT"/>
</dbReference>
<keyword evidence="3 8" id="KW-0032">Aminotransferase</keyword>
<comment type="function">
    <text evidence="8">The glycine cleavage system catalyzes the degradation of glycine.</text>
</comment>
<dbReference type="GO" id="GO:0005739">
    <property type="term" value="C:mitochondrion"/>
    <property type="evidence" value="ECO:0007669"/>
    <property type="project" value="UniProtKB-SubCell"/>
</dbReference>
<dbReference type="GO" id="GO:0006546">
    <property type="term" value="P:glycine catabolic process"/>
    <property type="evidence" value="ECO:0007669"/>
    <property type="project" value="InterPro"/>
</dbReference>
<dbReference type="GO" id="GO:0008483">
    <property type="term" value="F:transaminase activity"/>
    <property type="evidence" value="ECO:0007669"/>
    <property type="project" value="UniProtKB-KW"/>
</dbReference>
<feature type="domain" description="Aminomethyltransferase C-terminal" evidence="10">
    <location>
        <begin position="323"/>
        <end position="401"/>
    </location>
</feature>
<dbReference type="SUPFAM" id="SSF101790">
    <property type="entry name" value="Aminomethyltransferase beta-barrel domain"/>
    <property type="match status" value="1"/>
</dbReference>
<dbReference type="Gene3D" id="3.30.70.1400">
    <property type="entry name" value="Aminomethyltransferase beta-barrel domains"/>
    <property type="match status" value="1"/>
</dbReference>
<evidence type="ECO:0000259" key="10">
    <source>
        <dbReference type="Pfam" id="PF08669"/>
    </source>
</evidence>
<dbReference type="NCBIfam" id="NF001567">
    <property type="entry name" value="PRK00389.1"/>
    <property type="match status" value="1"/>
</dbReference>
<dbReference type="FunFam" id="3.30.1360.120:FF:000014">
    <property type="entry name" value="Aminomethyltransferase"/>
    <property type="match status" value="1"/>
</dbReference>
<dbReference type="OMA" id="MPVQYPA"/>
<keyword evidence="8" id="KW-0809">Transit peptide</keyword>
<comment type="similarity">
    <text evidence="1 8">Belongs to the GcvT family.</text>
</comment>
<evidence type="ECO:0000313" key="12">
    <source>
        <dbReference type="Proteomes" id="UP000007879"/>
    </source>
</evidence>
<dbReference type="InParanoid" id="A0A1X7VB39"/>
<dbReference type="InterPro" id="IPR029043">
    <property type="entry name" value="GcvT/YgfZ_C"/>
</dbReference>
<dbReference type="EC" id="2.1.2.10" evidence="2 8"/>
<dbReference type="NCBIfam" id="TIGR00528">
    <property type="entry name" value="gcvT"/>
    <property type="match status" value="1"/>
</dbReference>
<evidence type="ECO:0000256" key="4">
    <source>
        <dbReference type="ARBA" id="ARBA00022679"/>
    </source>
</evidence>
<evidence type="ECO:0000256" key="8">
    <source>
        <dbReference type="RuleBase" id="RU003981"/>
    </source>
</evidence>
<dbReference type="OrthoDB" id="10263536at2759"/>
<dbReference type="FunCoup" id="A0A1X7VB39">
    <property type="interactions" value="13"/>
</dbReference>
<evidence type="ECO:0000259" key="9">
    <source>
        <dbReference type="Pfam" id="PF01571"/>
    </source>
</evidence>
<dbReference type="KEGG" id="aqu:100639980"/>
<keyword evidence="12" id="KW-1185">Reference proteome</keyword>
<dbReference type="Gene3D" id="4.10.1250.10">
    <property type="entry name" value="Aminomethyltransferase fragment"/>
    <property type="match status" value="1"/>
</dbReference>
<feature type="domain" description="GCVT N-terminal" evidence="9">
    <location>
        <begin position="43"/>
        <end position="299"/>
    </location>
</feature>
<dbReference type="PANTHER" id="PTHR43757:SF2">
    <property type="entry name" value="AMINOMETHYLTRANSFERASE, MITOCHONDRIAL"/>
    <property type="match status" value="1"/>
</dbReference>
<dbReference type="InterPro" id="IPR006222">
    <property type="entry name" value="GCVT_N"/>
</dbReference>
<dbReference type="Proteomes" id="UP000007879">
    <property type="component" value="Unassembled WGS sequence"/>
</dbReference>
<dbReference type="Pfam" id="PF08669">
    <property type="entry name" value="GCV_T_C"/>
    <property type="match status" value="1"/>
</dbReference>
<evidence type="ECO:0000256" key="7">
    <source>
        <dbReference type="PIRSR" id="PIRSR006487-1"/>
    </source>
</evidence>
<dbReference type="Pfam" id="PF01571">
    <property type="entry name" value="GCV_T"/>
    <property type="match status" value="1"/>
</dbReference>
<evidence type="ECO:0000256" key="3">
    <source>
        <dbReference type="ARBA" id="ARBA00022576"/>
    </source>
</evidence>
<evidence type="ECO:0000256" key="1">
    <source>
        <dbReference type="ARBA" id="ARBA00008609"/>
    </source>
</evidence>
<reference evidence="12" key="1">
    <citation type="journal article" date="2010" name="Nature">
        <title>The Amphimedon queenslandica genome and the evolution of animal complexity.</title>
        <authorList>
            <person name="Srivastava M."/>
            <person name="Simakov O."/>
            <person name="Chapman J."/>
            <person name="Fahey B."/>
            <person name="Gauthier M.E."/>
            <person name="Mitros T."/>
            <person name="Richards G.S."/>
            <person name="Conaco C."/>
            <person name="Dacre M."/>
            <person name="Hellsten U."/>
            <person name="Larroux C."/>
            <person name="Putnam N.H."/>
            <person name="Stanke M."/>
            <person name="Adamska M."/>
            <person name="Darling A."/>
            <person name="Degnan S.M."/>
            <person name="Oakley T.H."/>
            <person name="Plachetzki D.C."/>
            <person name="Zhai Y."/>
            <person name="Adamski M."/>
            <person name="Calcino A."/>
            <person name="Cummins S.F."/>
            <person name="Goodstein D.M."/>
            <person name="Harris C."/>
            <person name="Jackson D.J."/>
            <person name="Leys S.P."/>
            <person name="Shu S."/>
            <person name="Woodcroft B.J."/>
            <person name="Vervoort M."/>
            <person name="Kosik K.S."/>
            <person name="Manning G."/>
            <person name="Degnan B.M."/>
            <person name="Rokhsar D.S."/>
        </authorList>
    </citation>
    <scope>NUCLEOTIDE SEQUENCE [LARGE SCALE GENOMIC DNA]</scope>
</reference>
<dbReference type="InterPro" id="IPR028896">
    <property type="entry name" value="GcvT/YgfZ/DmdA"/>
</dbReference>
<gene>
    <name evidence="11" type="primary">100639980</name>
</gene>